<gene>
    <name evidence="1" type="ORF">EVAR_76414_1</name>
</gene>
<dbReference type="EMBL" id="BGZK01000041">
    <property type="protein sequence ID" value="GBP10584.1"/>
    <property type="molecule type" value="Genomic_DNA"/>
</dbReference>
<reference evidence="1 2" key="1">
    <citation type="journal article" date="2019" name="Commun. Biol.">
        <title>The bagworm genome reveals a unique fibroin gene that provides high tensile strength.</title>
        <authorList>
            <person name="Kono N."/>
            <person name="Nakamura H."/>
            <person name="Ohtoshi R."/>
            <person name="Tomita M."/>
            <person name="Numata K."/>
            <person name="Arakawa K."/>
        </authorList>
    </citation>
    <scope>NUCLEOTIDE SEQUENCE [LARGE SCALE GENOMIC DNA]</scope>
</reference>
<keyword evidence="2" id="KW-1185">Reference proteome</keyword>
<proteinExistence type="predicted"/>
<evidence type="ECO:0000313" key="1">
    <source>
        <dbReference type="EMBL" id="GBP10584.1"/>
    </source>
</evidence>
<organism evidence="1 2">
    <name type="scientific">Eumeta variegata</name>
    <name type="common">Bagworm moth</name>
    <name type="synonym">Eumeta japonica</name>
    <dbReference type="NCBI Taxonomy" id="151549"/>
    <lineage>
        <taxon>Eukaryota</taxon>
        <taxon>Metazoa</taxon>
        <taxon>Ecdysozoa</taxon>
        <taxon>Arthropoda</taxon>
        <taxon>Hexapoda</taxon>
        <taxon>Insecta</taxon>
        <taxon>Pterygota</taxon>
        <taxon>Neoptera</taxon>
        <taxon>Endopterygota</taxon>
        <taxon>Lepidoptera</taxon>
        <taxon>Glossata</taxon>
        <taxon>Ditrysia</taxon>
        <taxon>Tineoidea</taxon>
        <taxon>Psychidae</taxon>
        <taxon>Oiketicinae</taxon>
        <taxon>Eumeta</taxon>
    </lineage>
</organism>
<dbReference type="Proteomes" id="UP000299102">
    <property type="component" value="Unassembled WGS sequence"/>
</dbReference>
<dbReference type="AlphaFoldDB" id="A0A4C1T8X0"/>
<protein>
    <submittedName>
        <fullName evidence="1">Uncharacterized protein</fullName>
    </submittedName>
</protein>
<accession>A0A4C1T8X0</accession>
<name>A0A4C1T8X0_EUMVA</name>
<sequence>MSKPCTFAFENIARFVCKIAPAPGARLVKGLKYRERRRAAARLRRRPHSASLRNIILEITRTRAHDGSRARPRLAVIPQMRCNLTRCGFKIEIYMRALYMSGGAAAAAAPALAPSASKETDYGLGPQGAGG</sequence>
<evidence type="ECO:0000313" key="2">
    <source>
        <dbReference type="Proteomes" id="UP000299102"/>
    </source>
</evidence>
<comment type="caution">
    <text evidence="1">The sequence shown here is derived from an EMBL/GenBank/DDBJ whole genome shotgun (WGS) entry which is preliminary data.</text>
</comment>